<feature type="non-terminal residue" evidence="1">
    <location>
        <position position="37"/>
    </location>
</feature>
<reference evidence="1 2" key="1">
    <citation type="journal article" date="2023" name="bioRxiv">
        <title>Conserved and derived expression patterns and positive selection on dental genes reveal complex evolutionary context of ever-growing rodent molars.</title>
        <authorList>
            <person name="Calamari Z.T."/>
            <person name="Song A."/>
            <person name="Cohen E."/>
            <person name="Akter M."/>
            <person name="Roy R.D."/>
            <person name="Hallikas O."/>
            <person name="Christensen M.M."/>
            <person name="Li P."/>
            <person name="Marangoni P."/>
            <person name="Jernvall J."/>
            <person name="Klein O.D."/>
        </authorList>
    </citation>
    <scope>NUCLEOTIDE SEQUENCE [LARGE SCALE GENOMIC DNA]</scope>
    <source>
        <strain evidence="1">V071</strain>
    </source>
</reference>
<protein>
    <submittedName>
        <fullName evidence="1">Uncharacterized protein</fullName>
    </submittedName>
</protein>
<proteinExistence type="predicted"/>
<comment type="caution">
    <text evidence="1">The sequence shown here is derived from an EMBL/GenBank/DDBJ whole genome shotgun (WGS) entry which is preliminary data.</text>
</comment>
<name>A0AAW0HIK9_MYOGA</name>
<dbReference type="EMBL" id="JBBHLL010000448">
    <property type="protein sequence ID" value="KAK7802727.1"/>
    <property type="molecule type" value="Genomic_DNA"/>
</dbReference>
<evidence type="ECO:0000313" key="1">
    <source>
        <dbReference type="EMBL" id="KAK7802727.1"/>
    </source>
</evidence>
<gene>
    <name evidence="1" type="ORF">U0070_007170</name>
</gene>
<dbReference type="AlphaFoldDB" id="A0AAW0HIK9"/>
<accession>A0AAW0HIK9</accession>
<sequence length="37" mass="4120">MSLGFLECPVGTDGSLGSPRGWRCRDCPREPRSLRRA</sequence>
<keyword evidence="2" id="KW-1185">Reference proteome</keyword>
<evidence type="ECO:0000313" key="2">
    <source>
        <dbReference type="Proteomes" id="UP001488838"/>
    </source>
</evidence>
<organism evidence="1 2">
    <name type="scientific">Myodes glareolus</name>
    <name type="common">Bank vole</name>
    <name type="synonym">Clethrionomys glareolus</name>
    <dbReference type="NCBI Taxonomy" id="447135"/>
    <lineage>
        <taxon>Eukaryota</taxon>
        <taxon>Metazoa</taxon>
        <taxon>Chordata</taxon>
        <taxon>Craniata</taxon>
        <taxon>Vertebrata</taxon>
        <taxon>Euteleostomi</taxon>
        <taxon>Mammalia</taxon>
        <taxon>Eutheria</taxon>
        <taxon>Euarchontoglires</taxon>
        <taxon>Glires</taxon>
        <taxon>Rodentia</taxon>
        <taxon>Myomorpha</taxon>
        <taxon>Muroidea</taxon>
        <taxon>Cricetidae</taxon>
        <taxon>Arvicolinae</taxon>
        <taxon>Myodes</taxon>
    </lineage>
</organism>
<dbReference type="Proteomes" id="UP001488838">
    <property type="component" value="Unassembled WGS sequence"/>
</dbReference>